<accession>A0A0B1NWU7</accession>
<evidence type="ECO:0000313" key="3">
    <source>
        <dbReference type="Proteomes" id="UP000030854"/>
    </source>
</evidence>
<comment type="caution">
    <text evidence="2">The sequence shown here is derived from an EMBL/GenBank/DDBJ whole genome shotgun (WGS) entry which is preliminary data.</text>
</comment>
<organism evidence="2 3">
    <name type="scientific">Uncinula necator</name>
    <name type="common">Grape powdery mildew</name>
    <dbReference type="NCBI Taxonomy" id="52586"/>
    <lineage>
        <taxon>Eukaryota</taxon>
        <taxon>Fungi</taxon>
        <taxon>Dikarya</taxon>
        <taxon>Ascomycota</taxon>
        <taxon>Pezizomycotina</taxon>
        <taxon>Leotiomycetes</taxon>
        <taxon>Erysiphales</taxon>
        <taxon>Erysiphaceae</taxon>
        <taxon>Erysiphe</taxon>
    </lineage>
</organism>
<dbReference type="AlphaFoldDB" id="A0A0B1NWU7"/>
<keyword evidence="3" id="KW-1185">Reference proteome</keyword>
<dbReference type="Proteomes" id="UP000030854">
    <property type="component" value="Unassembled WGS sequence"/>
</dbReference>
<name>A0A0B1NWU7_UNCNE</name>
<proteinExistence type="predicted"/>
<feature type="region of interest" description="Disordered" evidence="1">
    <location>
        <begin position="43"/>
        <end position="71"/>
    </location>
</feature>
<evidence type="ECO:0000256" key="1">
    <source>
        <dbReference type="SAM" id="MobiDB-lite"/>
    </source>
</evidence>
<dbReference type="EMBL" id="JNVN01004236">
    <property type="protein sequence ID" value="KHJ30448.1"/>
    <property type="molecule type" value="Genomic_DNA"/>
</dbReference>
<dbReference type="OMA" id="DDRIFLC"/>
<reference evidence="2 3" key="1">
    <citation type="journal article" date="2014" name="BMC Genomics">
        <title>Adaptive genomic structural variation in the grape powdery mildew pathogen, Erysiphe necator.</title>
        <authorList>
            <person name="Jones L."/>
            <person name="Riaz S."/>
            <person name="Morales-Cruz A."/>
            <person name="Amrine K.C."/>
            <person name="McGuire B."/>
            <person name="Gubler W.D."/>
            <person name="Walker M.A."/>
            <person name="Cantu D."/>
        </authorList>
    </citation>
    <scope>NUCLEOTIDE SEQUENCE [LARGE SCALE GENOMIC DNA]</scope>
    <source>
        <strain evidence="3">c</strain>
    </source>
</reference>
<gene>
    <name evidence="2" type="ORF">EV44_g4215</name>
</gene>
<dbReference type="HOGENOM" id="CLU_018153_3_1_1"/>
<sequence length="178" mass="19957">MICTTVISYLDSSLVNFTNEIEKEEVAAFKAYLRQAIANFAAADSSPSPPQVPIHTRPKKGSGKGIDKNLEKKTTVATPRIILSQAVNREMNNKVDPLKIPQASDKTWMVVARKGHKNARIVNNNQTQVVAGNKNAPKPFNKNNSFTPFSDKRLFFRFPQEHEWRKLSPAGIREVVVK</sequence>
<evidence type="ECO:0000313" key="2">
    <source>
        <dbReference type="EMBL" id="KHJ30448.1"/>
    </source>
</evidence>
<protein>
    <submittedName>
        <fullName evidence="2">Putative eka-like protein</fullName>
    </submittedName>
</protein>